<keyword evidence="5" id="KW-1185">Reference proteome</keyword>
<dbReference type="SUPFAM" id="SSF55347">
    <property type="entry name" value="Glyceraldehyde-3-phosphate dehydrogenase-like, C-terminal domain"/>
    <property type="match status" value="1"/>
</dbReference>
<dbReference type="InterPro" id="IPR050463">
    <property type="entry name" value="Gfo/Idh/MocA_oxidrdct_glycsds"/>
</dbReference>
<dbReference type="RefSeq" id="WP_155345134.1">
    <property type="nucleotide sequence ID" value="NZ_BAAAHM010000008.1"/>
</dbReference>
<accession>A0A5M3XIP6</accession>
<dbReference type="GO" id="GO:0000166">
    <property type="term" value="F:nucleotide binding"/>
    <property type="evidence" value="ECO:0007669"/>
    <property type="project" value="InterPro"/>
</dbReference>
<organism evidence="4 5">
    <name type="scientific">Acrocarpospora pleiomorpha</name>
    <dbReference type="NCBI Taxonomy" id="90975"/>
    <lineage>
        <taxon>Bacteria</taxon>
        <taxon>Bacillati</taxon>
        <taxon>Actinomycetota</taxon>
        <taxon>Actinomycetes</taxon>
        <taxon>Streptosporangiales</taxon>
        <taxon>Streptosporangiaceae</taxon>
        <taxon>Acrocarpospora</taxon>
    </lineage>
</organism>
<evidence type="ECO:0000259" key="2">
    <source>
        <dbReference type="Pfam" id="PF01408"/>
    </source>
</evidence>
<protein>
    <submittedName>
        <fullName evidence="4">Oxidoreductase</fullName>
    </submittedName>
</protein>
<dbReference type="InterPro" id="IPR036291">
    <property type="entry name" value="NAD(P)-bd_dom_sf"/>
</dbReference>
<evidence type="ECO:0000313" key="4">
    <source>
        <dbReference type="EMBL" id="GES20079.1"/>
    </source>
</evidence>
<evidence type="ECO:0000256" key="1">
    <source>
        <dbReference type="ARBA" id="ARBA00023002"/>
    </source>
</evidence>
<dbReference type="Pfam" id="PF01408">
    <property type="entry name" value="GFO_IDH_MocA"/>
    <property type="match status" value="1"/>
</dbReference>
<feature type="domain" description="GFO/IDH/MocA-like oxidoreductase" evidence="3">
    <location>
        <begin position="140"/>
        <end position="272"/>
    </location>
</feature>
<evidence type="ECO:0000313" key="5">
    <source>
        <dbReference type="Proteomes" id="UP000377595"/>
    </source>
</evidence>
<gene>
    <name evidence="4" type="ORF">Aple_029750</name>
</gene>
<dbReference type="Proteomes" id="UP000377595">
    <property type="component" value="Unassembled WGS sequence"/>
</dbReference>
<evidence type="ECO:0000259" key="3">
    <source>
        <dbReference type="Pfam" id="PF22725"/>
    </source>
</evidence>
<name>A0A5M3XIP6_9ACTN</name>
<dbReference type="Pfam" id="PF22725">
    <property type="entry name" value="GFO_IDH_MocA_C3"/>
    <property type="match status" value="1"/>
</dbReference>
<dbReference type="GO" id="GO:0016491">
    <property type="term" value="F:oxidoreductase activity"/>
    <property type="evidence" value="ECO:0007669"/>
    <property type="project" value="UniProtKB-KW"/>
</dbReference>
<dbReference type="InterPro" id="IPR055170">
    <property type="entry name" value="GFO_IDH_MocA-like_dom"/>
</dbReference>
<feature type="domain" description="Gfo/Idh/MocA-like oxidoreductase N-terminal" evidence="2">
    <location>
        <begin position="4"/>
        <end position="128"/>
    </location>
</feature>
<reference evidence="4 5" key="1">
    <citation type="submission" date="2019-10" db="EMBL/GenBank/DDBJ databases">
        <title>Whole genome shotgun sequence of Acrocarpospora pleiomorpha NBRC 16267.</title>
        <authorList>
            <person name="Ichikawa N."/>
            <person name="Kimura A."/>
            <person name="Kitahashi Y."/>
            <person name="Komaki H."/>
            <person name="Oguchi A."/>
        </authorList>
    </citation>
    <scope>NUCLEOTIDE SEQUENCE [LARGE SCALE GENOMIC DNA]</scope>
    <source>
        <strain evidence="4 5">NBRC 16267</strain>
    </source>
</reference>
<keyword evidence="1" id="KW-0560">Oxidoreductase</keyword>
<dbReference type="AlphaFoldDB" id="A0A5M3XIP6"/>
<comment type="caution">
    <text evidence="4">The sequence shown here is derived from an EMBL/GenBank/DDBJ whole genome shotgun (WGS) entry which is preliminary data.</text>
</comment>
<sequence length="370" mass="39912">MTDLRVGVVGHGFMGRAHAHAWRTVGHFFDLPLSPRLSVLCGRSPAVGAAAARFGFPAWETDWRRLVERDDVDLVDICSPGDTHAPIAIAALRAGKHVLCEKPLANSVPEAEAMARAARDAPGLAMAGFNFRRLPSVEFARDLVAKRAGEIRHVRAMYLNGSLVDPETPMAWRLRAEDAGSGALGDLGAHAIDLAQHLAGDLIAGVSGITRTFVPERPLPDGPGRARVTVDDATAFIARFSRGALGVFEATRYADGRAEGLRVELDGSLGSVIFDLGSPNEVSFLDTTDPPTERGFRRIRIAHPAWWYSHAIGYEHTFTHQARDLVKAIDSGLPPTPSFEDGLRVQRVLDAVATSSGDWRHVPTSGIDDS</sequence>
<dbReference type="Gene3D" id="3.30.360.10">
    <property type="entry name" value="Dihydrodipicolinate Reductase, domain 2"/>
    <property type="match status" value="1"/>
</dbReference>
<dbReference type="PANTHER" id="PTHR43818">
    <property type="entry name" value="BCDNA.GH03377"/>
    <property type="match status" value="1"/>
</dbReference>
<dbReference type="Gene3D" id="3.40.50.720">
    <property type="entry name" value="NAD(P)-binding Rossmann-like Domain"/>
    <property type="match status" value="1"/>
</dbReference>
<dbReference type="InterPro" id="IPR000683">
    <property type="entry name" value="Gfo/Idh/MocA-like_OxRdtase_N"/>
</dbReference>
<proteinExistence type="predicted"/>
<dbReference type="PANTHER" id="PTHR43818:SF11">
    <property type="entry name" value="BCDNA.GH03377"/>
    <property type="match status" value="1"/>
</dbReference>
<dbReference type="SUPFAM" id="SSF51735">
    <property type="entry name" value="NAD(P)-binding Rossmann-fold domains"/>
    <property type="match status" value="1"/>
</dbReference>
<dbReference type="EMBL" id="BLAF01000014">
    <property type="protein sequence ID" value="GES20079.1"/>
    <property type="molecule type" value="Genomic_DNA"/>
</dbReference>
<dbReference type="OrthoDB" id="9792085at2"/>